<gene>
    <name evidence="3" type="ORF">BCM14_2832</name>
</gene>
<name>A0A2T0XCC9_9BURK</name>
<dbReference type="CDD" id="cd11614">
    <property type="entry name" value="SAF_CpaB_FlgA_like"/>
    <property type="match status" value="1"/>
</dbReference>
<evidence type="ECO:0000313" key="4">
    <source>
        <dbReference type="Proteomes" id="UP000238308"/>
    </source>
</evidence>
<dbReference type="NCBIfam" id="TIGR03177">
    <property type="entry name" value="pilus_cpaB"/>
    <property type="match status" value="1"/>
</dbReference>
<dbReference type="AlphaFoldDB" id="A0A2T0XCC9"/>
<feature type="domain" description="SAF" evidence="1">
    <location>
        <begin position="50"/>
        <end position="110"/>
    </location>
</feature>
<keyword evidence="4" id="KW-1185">Reference proteome</keyword>
<feature type="domain" description="Flp pilus assembly protein RcpC/CpaB" evidence="2">
    <location>
        <begin position="118"/>
        <end position="222"/>
    </location>
</feature>
<protein>
    <submittedName>
        <fullName evidence="3">Pilus assembly protein CpaB</fullName>
    </submittedName>
</protein>
<sequence length="289" mass="31642">MQMDLVKRPRGLLLLSLSLGLMAAWSVHLYISRTERAIQDKFSLDYMPRIVSARTLKHGTQLTHDDLAIQDFPQKWLIDHSYGTDQLDEVLGSYLRTDLSIGQLILSSHLSEIDTQPLNSKLKVGMRAVSIPIETGDSSIDMISIGDEVDLFVTFDHAGRRTTSMLLRSVSVLAAPTSNTSPGHAKQTTQNAHGVLTVEVSQDDAQKLVTAKQGGVISAVVRSARTSTRDQDNDTRLLPPQDLPSLLGLVSNTPGNELPEIIYGDRLGIDIQSPSDSARNSTFESSTHE</sequence>
<evidence type="ECO:0000313" key="3">
    <source>
        <dbReference type="EMBL" id="PRY96591.1"/>
    </source>
</evidence>
<dbReference type="OrthoDB" id="2037472at2"/>
<evidence type="ECO:0000259" key="2">
    <source>
        <dbReference type="Pfam" id="PF16976"/>
    </source>
</evidence>
<dbReference type="Pfam" id="PF16976">
    <property type="entry name" value="RcpC"/>
    <property type="match status" value="1"/>
</dbReference>
<comment type="caution">
    <text evidence="3">The sequence shown here is derived from an EMBL/GenBank/DDBJ whole genome shotgun (WGS) entry which is preliminary data.</text>
</comment>
<dbReference type="InterPro" id="IPR017592">
    <property type="entry name" value="Pilus_assmbl_Flp-typ_CpaB"/>
</dbReference>
<proteinExistence type="predicted"/>
<accession>A0A2T0XCC9</accession>
<organism evidence="3 4">
    <name type="scientific">Jezberella montanilacus</name>
    <dbReference type="NCBI Taxonomy" id="323426"/>
    <lineage>
        <taxon>Bacteria</taxon>
        <taxon>Pseudomonadati</taxon>
        <taxon>Pseudomonadota</taxon>
        <taxon>Betaproteobacteria</taxon>
        <taxon>Burkholderiales</taxon>
        <taxon>Alcaligenaceae</taxon>
        <taxon>Jezberella</taxon>
    </lineage>
</organism>
<evidence type="ECO:0000259" key="1">
    <source>
        <dbReference type="Pfam" id="PF08666"/>
    </source>
</evidence>
<reference evidence="3 4" key="1">
    <citation type="submission" date="2018-03" db="EMBL/GenBank/DDBJ databases">
        <title>Genomic Encyclopedia of Type Strains, Phase III (KMG-III): the genomes of soil and plant-associated and newly described type strains.</title>
        <authorList>
            <person name="Whitman W."/>
        </authorList>
    </citation>
    <scope>NUCLEOTIDE SEQUENCE [LARGE SCALE GENOMIC DNA]</scope>
    <source>
        <strain evidence="3 4">MWH-P2sevCIIIb</strain>
    </source>
</reference>
<dbReference type="Pfam" id="PF08666">
    <property type="entry name" value="SAF"/>
    <property type="match status" value="1"/>
</dbReference>
<dbReference type="EMBL" id="PVTV01000017">
    <property type="protein sequence ID" value="PRY96591.1"/>
    <property type="molecule type" value="Genomic_DNA"/>
</dbReference>
<dbReference type="Proteomes" id="UP000238308">
    <property type="component" value="Unassembled WGS sequence"/>
</dbReference>
<dbReference type="InterPro" id="IPR013974">
    <property type="entry name" value="SAF"/>
</dbReference>
<dbReference type="InterPro" id="IPR031571">
    <property type="entry name" value="RcpC_dom"/>
</dbReference>
<dbReference type="RefSeq" id="WP_106228650.1">
    <property type="nucleotide sequence ID" value="NZ_PVTV01000017.1"/>
</dbReference>